<sequence length="318" mass="34707">MEKRIGSFSQLFPPKSTWTAENVPDQTGKVVIITGGNSGIGKETARVLLSNGAKIYIATRSKEKSEAVIEELKRETGKESIFFLQLDLSDLVSVKTAAEEFISRESELHTLYNNGGVYAVIDKLTSQGFDMQFGTNVLGHFYFTKLLHPLLTVTAKNSPQGSVRVVNVSSIGHYVVPPDGIQWSTLSPGDDYLAVGKKIGALKLYGQSKLGNILFSNEFARQYGGEGIVSISVHPGNINTDLARNASAFTKILGRIITYPVSYGAINSLYAGTSPAASELNGKYVTAWARVTLPHQRALDTDLGKKLWEWCEEQVKDV</sequence>
<protein>
    <submittedName>
        <fullName evidence="4">NAD(P)-binding protein</fullName>
    </submittedName>
</protein>
<comment type="caution">
    <text evidence="4">The sequence shown here is derived from an EMBL/GenBank/DDBJ whole genome shotgun (WGS) entry which is preliminary data.</text>
</comment>
<keyword evidence="2" id="KW-0521">NADP</keyword>
<name>A0A9P5N0V7_9AGAM</name>
<dbReference type="Pfam" id="PF00106">
    <property type="entry name" value="adh_short"/>
    <property type="match status" value="1"/>
</dbReference>
<gene>
    <name evidence="4" type="ORF">DFH94DRAFT_310818</name>
</gene>
<evidence type="ECO:0000256" key="2">
    <source>
        <dbReference type="ARBA" id="ARBA00022857"/>
    </source>
</evidence>
<keyword evidence="3" id="KW-0560">Oxidoreductase</keyword>
<comment type="similarity">
    <text evidence="1">Belongs to the short-chain dehydrogenases/reductases (SDR) family.</text>
</comment>
<dbReference type="InterPro" id="IPR002347">
    <property type="entry name" value="SDR_fam"/>
</dbReference>
<dbReference type="GO" id="GO:0016491">
    <property type="term" value="F:oxidoreductase activity"/>
    <property type="evidence" value="ECO:0007669"/>
    <property type="project" value="UniProtKB-KW"/>
</dbReference>
<dbReference type="PANTHER" id="PTHR24320">
    <property type="entry name" value="RETINOL DEHYDROGENASE"/>
    <property type="match status" value="1"/>
</dbReference>
<dbReference type="CDD" id="cd05327">
    <property type="entry name" value="retinol-DH_like_SDR_c_like"/>
    <property type="match status" value="1"/>
</dbReference>
<evidence type="ECO:0000256" key="3">
    <source>
        <dbReference type="ARBA" id="ARBA00023002"/>
    </source>
</evidence>
<organism evidence="4 5">
    <name type="scientific">Russula ochroleuca</name>
    <dbReference type="NCBI Taxonomy" id="152965"/>
    <lineage>
        <taxon>Eukaryota</taxon>
        <taxon>Fungi</taxon>
        <taxon>Dikarya</taxon>
        <taxon>Basidiomycota</taxon>
        <taxon>Agaricomycotina</taxon>
        <taxon>Agaricomycetes</taxon>
        <taxon>Russulales</taxon>
        <taxon>Russulaceae</taxon>
        <taxon>Russula</taxon>
    </lineage>
</organism>
<dbReference type="PANTHER" id="PTHR24320:SF236">
    <property type="entry name" value="SHORT-CHAIN DEHYDROGENASE-RELATED"/>
    <property type="match status" value="1"/>
</dbReference>
<accession>A0A9P5N0V7</accession>
<reference evidence="4" key="1">
    <citation type="submission" date="2019-10" db="EMBL/GenBank/DDBJ databases">
        <authorList>
            <consortium name="DOE Joint Genome Institute"/>
            <person name="Kuo A."/>
            <person name="Miyauchi S."/>
            <person name="Kiss E."/>
            <person name="Drula E."/>
            <person name="Kohler A."/>
            <person name="Sanchez-Garcia M."/>
            <person name="Andreopoulos B."/>
            <person name="Barry K.W."/>
            <person name="Bonito G."/>
            <person name="Buee M."/>
            <person name="Carver A."/>
            <person name="Chen C."/>
            <person name="Cichocki N."/>
            <person name="Clum A."/>
            <person name="Culley D."/>
            <person name="Crous P.W."/>
            <person name="Fauchery L."/>
            <person name="Girlanda M."/>
            <person name="Hayes R."/>
            <person name="Keri Z."/>
            <person name="LaButti K."/>
            <person name="Lipzen A."/>
            <person name="Lombard V."/>
            <person name="Magnuson J."/>
            <person name="Maillard F."/>
            <person name="Morin E."/>
            <person name="Murat C."/>
            <person name="Nolan M."/>
            <person name="Ohm R."/>
            <person name="Pangilinan J."/>
            <person name="Pereira M."/>
            <person name="Perotto S."/>
            <person name="Peter M."/>
            <person name="Riley R."/>
            <person name="Sitrit Y."/>
            <person name="Stielow B."/>
            <person name="Szollosi G."/>
            <person name="Zifcakova L."/>
            <person name="Stursova M."/>
            <person name="Spatafora J.W."/>
            <person name="Tedersoo L."/>
            <person name="Vaario L.-M."/>
            <person name="Yamada A."/>
            <person name="Yan M."/>
            <person name="Wang P."/>
            <person name="Xu J."/>
            <person name="Bruns T."/>
            <person name="Baldrian P."/>
            <person name="Vilgalys R."/>
            <person name="Henrissat B."/>
            <person name="Grigoriev I.V."/>
            <person name="Hibbett D."/>
            <person name="Nagy L.G."/>
            <person name="Martin F.M."/>
        </authorList>
    </citation>
    <scope>NUCLEOTIDE SEQUENCE</scope>
    <source>
        <strain evidence="4">Prilba</strain>
    </source>
</reference>
<proteinExistence type="inferred from homology"/>
<dbReference type="PRINTS" id="PR00081">
    <property type="entry name" value="GDHRDH"/>
</dbReference>
<dbReference type="EMBL" id="WHVB01000004">
    <property type="protein sequence ID" value="KAF8483435.1"/>
    <property type="molecule type" value="Genomic_DNA"/>
</dbReference>
<evidence type="ECO:0000313" key="5">
    <source>
        <dbReference type="Proteomes" id="UP000759537"/>
    </source>
</evidence>
<reference evidence="4" key="2">
    <citation type="journal article" date="2020" name="Nat. Commun.">
        <title>Large-scale genome sequencing of mycorrhizal fungi provides insights into the early evolution of symbiotic traits.</title>
        <authorList>
            <person name="Miyauchi S."/>
            <person name="Kiss E."/>
            <person name="Kuo A."/>
            <person name="Drula E."/>
            <person name="Kohler A."/>
            <person name="Sanchez-Garcia M."/>
            <person name="Morin E."/>
            <person name="Andreopoulos B."/>
            <person name="Barry K.W."/>
            <person name="Bonito G."/>
            <person name="Buee M."/>
            <person name="Carver A."/>
            <person name="Chen C."/>
            <person name="Cichocki N."/>
            <person name="Clum A."/>
            <person name="Culley D."/>
            <person name="Crous P.W."/>
            <person name="Fauchery L."/>
            <person name="Girlanda M."/>
            <person name="Hayes R.D."/>
            <person name="Keri Z."/>
            <person name="LaButti K."/>
            <person name="Lipzen A."/>
            <person name="Lombard V."/>
            <person name="Magnuson J."/>
            <person name="Maillard F."/>
            <person name="Murat C."/>
            <person name="Nolan M."/>
            <person name="Ohm R.A."/>
            <person name="Pangilinan J."/>
            <person name="Pereira M.F."/>
            <person name="Perotto S."/>
            <person name="Peter M."/>
            <person name="Pfister S."/>
            <person name="Riley R."/>
            <person name="Sitrit Y."/>
            <person name="Stielow J.B."/>
            <person name="Szollosi G."/>
            <person name="Zifcakova L."/>
            <person name="Stursova M."/>
            <person name="Spatafora J.W."/>
            <person name="Tedersoo L."/>
            <person name="Vaario L.M."/>
            <person name="Yamada A."/>
            <person name="Yan M."/>
            <person name="Wang P."/>
            <person name="Xu J."/>
            <person name="Bruns T."/>
            <person name="Baldrian P."/>
            <person name="Vilgalys R."/>
            <person name="Dunand C."/>
            <person name="Henrissat B."/>
            <person name="Grigoriev I.V."/>
            <person name="Hibbett D."/>
            <person name="Nagy L.G."/>
            <person name="Martin F.M."/>
        </authorList>
    </citation>
    <scope>NUCLEOTIDE SEQUENCE</scope>
    <source>
        <strain evidence="4">Prilba</strain>
    </source>
</reference>
<dbReference type="OrthoDB" id="191139at2759"/>
<dbReference type="AlphaFoldDB" id="A0A9P5N0V7"/>
<evidence type="ECO:0000256" key="1">
    <source>
        <dbReference type="ARBA" id="ARBA00006484"/>
    </source>
</evidence>
<dbReference type="InterPro" id="IPR036291">
    <property type="entry name" value="NAD(P)-bd_dom_sf"/>
</dbReference>
<evidence type="ECO:0000313" key="4">
    <source>
        <dbReference type="EMBL" id="KAF8483435.1"/>
    </source>
</evidence>
<keyword evidence="5" id="KW-1185">Reference proteome</keyword>
<dbReference type="Gene3D" id="3.40.50.720">
    <property type="entry name" value="NAD(P)-binding Rossmann-like Domain"/>
    <property type="match status" value="1"/>
</dbReference>
<dbReference type="SUPFAM" id="SSF51735">
    <property type="entry name" value="NAD(P)-binding Rossmann-fold domains"/>
    <property type="match status" value="1"/>
</dbReference>
<dbReference type="Proteomes" id="UP000759537">
    <property type="component" value="Unassembled WGS sequence"/>
</dbReference>